<keyword evidence="4" id="KW-0560">Oxidoreductase</keyword>
<dbReference type="Pfam" id="PF13450">
    <property type="entry name" value="NAD_binding_8"/>
    <property type="match status" value="1"/>
</dbReference>
<dbReference type="Proteomes" id="UP001600888">
    <property type="component" value="Unassembled WGS sequence"/>
</dbReference>
<dbReference type="PANTHER" id="PTHR47178">
    <property type="entry name" value="MONOOXYGENASE, FAD-BINDING"/>
    <property type="match status" value="1"/>
</dbReference>
<gene>
    <name evidence="7" type="ORF">FJTKL_11760</name>
</gene>
<dbReference type="Gene3D" id="3.50.50.60">
    <property type="entry name" value="FAD/NAD(P)-binding domain"/>
    <property type="match status" value="1"/>
</dbReference>
<name>A0ABR4EFC7_9PEZI</name>
<evidence type="ECO:0000256" key="5">
    <source>
        <dbReference type="ARBA" id="ARBA00023033"/>
    </source>
</evidence>
<dbReference type="PRINTS" id="PR00420">
    <property type="entry name" value="RNGMNOXGNASE"/>
</dbReference>
<comment type="caution">
    <text evidence="7">The sequence shown here is derived from an EMBL/GenBank/DDBJ whole genome shotgun (WGS) entry which is preliminary data.</text>
</comment>
<evidence type="ECO:0000313" key="8">
    <source>
        <dbReference type="Proteomes" id="UP001600888"/>
    </source>
</evidence>
<keyword evidence="8" id="KW-1185">Reference proteome</keyword>
<accession>A0ABR4EFC7</accession>
<dbReference type="PANTHER" id="PTHR47178:SF2">
    <property type="entry name" value="FAD-BINDING DOMAIN-CONTAINING PROTEIN"/>
    <property type="match status" value="1"/>
</dbReference>
<protein>
    <recommendedName>
        <fullName evidence="6">FAD-binding domain-containing protein</fullName>
    </recommendedName>
</protein>
<evidence type="ECO:0000256" key="1">
    <source>
        <dbReference type="ARBA" id="ARBA00001974"/>
    </source>
</evidence>
<evidence type="ECO:0000313" key="7">
    <source>
        <dbReference type="EMBL" id="KAL2281080.1"/>
    </source>
</evidence>
<keyword evidence="3" id="KW-0274">FAD</keyword>
<keyword evidence="5" id="KW-0503">Monooxygenase</keyword>
<feature type="domain" description="FAD-binding" evidence="6">
    <location>
        <begin position="184"/>
        <end position="373"/>
    </location>
</feature>
<reference evidence="7 8" key="1">
    <citation type="submission" date="2024-03" db="EMBL/GenBank/DDBJ databases">
        <title>A high-quality draft genome sequence of Diaporthe vaccinii, a causative agent of upright dieback and viscid rot disease in cranberry plants.</title>
        <authorList>
            <person name="Sarrasin M."/>
            <person name="Lang B.F."/>
            <person name="Burger G."/>
        </authorList>
    </citation>
    <scope>NUCLEOTIDE SEQUENCE [LARGE SCALE GENOMIC DNA]</scope>
    <source>
        <strain evidence="7 8">IS7</strain>
    </source>
</reference>
<dbReference type="EMBL" id="JBAWTH010000059">
    <property type="protein sequence ID" value="KAL2281080.1"/>
    <property type="molecule type" value="Genomic_DNA"/>
</dbReference>
<organism evidence="7 8">
    <name type="scientific">Diaporthe vaccinii</name>
    <dbReference type="NCBI Taxonomy" id="105482"/>
    <lineage>
        <taxon>Eukaryota</taxon>
        <taxon>Fungi</taxon>
        <taxon>Dikarya</taxon>
        <taxon>Ascomycota</taxon>
        <taxon>Pezizomycotina</taxon>
        <taxon>Sordariomycetes</taxon>
        <taxon>Sordariomycetidae</taxon>
        <taxon>Diaporthales</taxon>
        <taxon>Diaporthaceae</taxon>
        <taxon>Diaporthe</taxon>
        <taxon>Diaporthe eres species complex</taxon>
    </lineage>
</organism>
<dbReference type="SUPFAM" id="SSF51905">
    <property type="entry name" value="FAD/NAD(P)-binding domain"/>
    <property type="match status" value="1"/>
</dbReference>
<comment type="cofactor">
    <cofactor evidence="1">
        <name>FAD</name>
        <dbReference type="ChEBI" id="CHEBI:57692"/>
    </cofactor>
</comment>
<dbReference type="InterPro" id="IPR002938">
    <property type="entry name" value="FAD-bd"/>
</dbReference>
<sequence length="445" mass="49349">MACDKSLPVLVVGAGITGLLTCHALTKAGLNYRIFERDSFMNSRSNEWTMAIHWALPLLQKILPENVFAKVSDIACNPTVGIHSGLYPIIHGESGQLITGVPYENGLRVPRSKMRKLSAEGINVEVSQQTIEVPLYNLGRVDGSKETLIIPSLTAAQQYGKLLTNVIFPEDGVGVIAHFADGTVVHGSMIIGADGPRSKLREIAVGNAEDAATTKFQIFHTNMTVCYNDAEKALFVRKQYPTSYLALSEKSFHAFQSISSMPDGPDHPESWIFHMAMAWRGQVDDKLSYKERLALIKDKAKGLGDPARSAFMWMPDDTEVHKADISYWIPHAWNNHQGRLTLIGDAAHPMPPYRGQGLNHCIRDVAYLLEGMQAWNNSEQTLQQTIQKFEGEMIARGQEEVTCSVENGYMLHDWSKVQQSPVFNRGFKPMDGHSTTNKVGNAINV</sequence>
<evidence type="ECO:0000256" key="3">
    <source>
        <dbReference type="ARBA" id="ARBA00022827"/>
    </source>
</evidence>
<keyword evidence="2" id="KW-0285">Flavoprotein</keyword>
<dbReference type="InterPro" id="IPR036188">
    <property type="entry name" value="FAD/NAD-bd_sf"/>
</dbReference>
<dbReference type="Pfam" id="PF01494">
    <property type="entry name" value="FAD_binding_3"/>
    <property type="match status" value="1"/>
</dbReference>
<evidence type="ECO:0000256" key="4">
    <source>
        <dbReference type="ARBA" id="ARBA00023002"/>
    </source>
</evidence>
<proteinExistence type="predicted"/>
<evidence type="ECO:0000259" key="6">
    <source>
        <dbReference type="Pfam" id="PF01494"/>
    </source>
</evidence>
<evidence type="ECO:0000256" key="2">
    <source>
        <dbReference type="ARBA" id="ARBA00022630"/>
    </source>
</evidence>